<dbReference type="Proteomes" id="UP000552241">
    <property type="component" value="Unassembled WGS sequence"/>
</dbReference>
<keyword evidence="2" id="KW-1185">Reference proteome</keyword>
<proteinExistence type="predicted"/>
<dbReference type="InterPro" id="IPR054204">
    <property type="entry name" value="DUF6909"/>
</dbReference>
<name>A0A838ZGI2_9FLAO</name>
<sequence>MIQNITRARQSTTAIDRLYITMRHMFHRGNYRPTGHSGKMIQDLLLQLNPEIYGTMADQEKVELNGLLYVLDRLPDGITETPYINFTSNEGVDFTKFKPIIPPKRRRVCYRVDEDQMNIEVTRGRSEIYDTMTHLTFLYNESDKIRAKSFHKQTQKPNRVWGKIEQIALSESKLSVKDRDIALMHLSTILGRSYNETQIAYKYFSTETDKDKFFKIIYWMGKTSQEDLLGIKRREIMFSPILRERIGHHIVGEKWANTIKKALVEQNLIHRPLHIISANMHSVSNMLYAFDALEKNFSTSEEFDLYKALSSSKSKSLRETVQNYSHKNGLTFIPDSSGTNIDVQIIDLENVKLKNTAFSDVKASSGDVILVMDYAFGEQAFESMDELLKPYKTKSSSIMMNVASVSIMGKAGILCGKKGDIMIPTSHIVEGPTDNYVIKNEFKTEDFKGNRLGVFEGPMVTVLGTSLQNKDVLEYFKNSSWKAIGLEMEGGHYQKAIQIASQIRHHISPDVKVMYAYYASDNPLETGSTLASGGLGLTGVKPTYLITKMILKKILNA</sequence>
<evidence type="ECO:0000313" key="2">
    <source>
        <dbReference type="Proteomes" id="UP000552241"/>
    </source>
</evidence>
<evidence type="ECO:0000313" key="1">
    <source>
        <dbReference type="EMBL" id="MBA5628811.1"/>
    </source>
</evidence>
<dbReference type="Pfam" id="PF21850">
    <property type="entry name" value="DUF6909"/>
    <property type="match status" value="2"/>
</dbReference>
<gene>
    <name evidence="1" type="ORF">HU137_03385</name>
</gene>
<dbReference type="AlphaFoldDB" id="A0A838ZGI2"/>
<dbReference type="EMBL" id="JACDZE010000001">
    <property type="protein sequence ID" value="MBA5628811.1"/>
    <property type="molecule type" value="Genomic_DNA"/>
</dbReference>
<dbReference type="RefSeq" id="WP_182042394.1">
    <property type="nucleotide sequence ID" value="NZ_JACDZE010000001.1"/>
</dbReference>
<comment type="caution">
    <text evidence="1">The sequence shown here is derived from an EMBL/GenBank/DDBJ whole genome shotgun (WGS) entry which is preliminary data.</text>
</comment>
<organism evidence="1 2">
    <name type="scientific">Moheibacter lacus</name>
    <dbReference type="NCBI Taxonomy" id="2745851"/>
    <lineage>
        <taxon>Bacteria</taxon>
        <taxon>Pseudomonadati</taxon>
        <taxon>Bacteroidota</taxon>
        <taxon>Flavobacteriia</taxon>
        <taxon>Flavobacteriales</taxon>
        <taxon>Weeksellaceae</taxon>
        <taxon>Moheibacter</taxon>
    </lineage>
</organism>
<accession>A0A838ZGI2</accession>
<protein>
    <submittedName>
        <fullName evidence="1">Uncharacterized protein</fullName>
    </submittedName>
</protein>
<reference evidence="1 2" key="1">
    <citation type="submission" date="2020-07" db="EMBL/GenBank/DDBJ databases">
        <title>Moheibacter lacus sp. nov., a member of the family Flavobacteriaceae isolated from freshwater lake sediment.</title>
        <authorList>
            <person name="Liu Y."/>
        </authorList>
    </citation>
    <scope>NUCLEOTIDE SEQUENCE [LARGE SCALE GENOMIC DNA]</scope>
    <source>
        <strain evidence="1 2">BDHS18</strain>
    </source>
</reference>